<name>A0A2T5P9T7_9PSED</name>
<dbReference type="AlphaFoldDB" id="A0A2T5P9T7"/>
<dbReference type="EMBL" id="QASN01000017">
    <property type="protein sequence ID" value="PTU74508.1"/>
    <property type="molecule type" value="Genomic_DNA"/>
</dbReference>
<accession>A0A2T5P9T7</accession>
<sequence length="155" mass="16003">MKFIQPLLWGLTVAGMLTAASSLSLFMVVADSHAAGASADHAEHLHTAPAGAGPWLADRSLINGMQRIETAVGEAHARGAAFDASALGSLVQGEVALLIENCRLEPAADAALHALLLPLLANAAKLGEGRETQAALAGLDDVLQEYRRSFVASAQ</sequence>
<proteinExistence type="predicted"/>
<evidence type="ECO:0000313" key="1">
    <source>
        <dbReference type="EMBL" id="PTU74508.1"/>
    </source>
</evidence>
<protein>
    <recommendedName>
        <fullName evidence="3">DnrO protein</fullName>
    </recommendedName>
</protein>
<evidence type="ECO:0000313" key="2">
    <source>
        <dbReference type="Proteomes" id="UP000244064"/>
    </source>
</evidence>
<reference evidence="1 2" key="1">
    <citation type="submission" date="2018-04" db="EMBL/GenBank/DDBJ databases">
        <title>Pseudomonas sp. nov., isolated from mangrove soil.</title>
        <authorList>
            <person name="Chen C."/>
        </authorList>
    </citation>
    <scope>NUCLEOTIDE SEQUENCE [LARGE SCALE GENOMIC DNA]</scope>
    <source>
        <strain evidence="1 2">TC-11</strain>
    </source>
</reference>
<dbReference type="RefSeq" id="WP_108107203.1">
    <property type="nucleotide sequence ID" value="NZ_QASN01000017.1"/>
</dbReference>
<gene>
    <name evidence="1" type="ORF">DBO85_10495</name>
</gene>
<comment type="caution">
    <text evidence="1">The sequence shown here is derived from an EMBL/GenBank/DDBJ whole genome shotgun (WGS) entry which is preliminary data.</text>
</comment>
<organism evidence="1 2">
    <name type="scientific">Pseudomonas mangrovi</name>
    <dbReference type="NCBI Taxonomy" id="2161748"/>
    <lineage>
        <taxon>Bacteria</taxon>
        <taxon>Pseudomonadati</taxon>
        <taxon>Pseudomonadota</taxon>
        <taxon>Gammaproteobacteria</taxon>
        <taxon>Pseudomonadales</taxon>
        <taxon>Pseudomonadaceae</taxon>
        <taxon>Pseudomonas</taxon>
    </lineage>
</organism>
<keyword evidence="2" id="KW-1185">Reference proteome</keyword>
<dbReference type="Proteomes" id="UP000244064">
    <property type="component" value="Unassembled WGS sequence"/>
</dbReference>
<evidence type="ECO:0008006" key="3">
    <source>
        <dbReference type="Google" id="ProtNLM"/>
    </source>
</evidence>